<feature type="domain" description="AB hydrolase-1" evidence="1">
    <location>
        <begin position="36"/>
        <end position="280"/>
    </location>
</feature>
<dbReference type="InterPro" id="IPR000073">
    <property type="entry name" value="AB_hydrolase_1"/>
</dbReference>
<sequence>MTSNNHSNATAAVHHRTATVRGLKVAYREAGARTAPTIVLLHGFPTASHMFSGLIEDLAGTYHVLAPDYIGFGASDAPAPDRFKYTFENLATVTSELLDQLGAERFALYIQDYGAPIGLRIAERRPGLVSALIVQNGNAYLEGITPFWDALRPYWKDRETHLPAVRELLSSDDFHWTYTHGVPAERLDRVNPDNRALDRLRMDRPGNVDAQAQLFWDYQNNLDFYPAFHAYFRSHRPPTLIAWGRHDEIFGADGARAFLRDLPDAELHLLDASHFALETHREEIAALIHDFLPRALHRPGRD</sequence>
<dbReference type="OrthoDB" id="5431692at2"/>
<protein>
    <submittedName>
        <fullName evidence="2">Alpha/beta hydrolase</fullName>
    </submittedName>
</protein>
<dbReference type="EMBL" id="SMKU01000006">
    <property type="protein sequence ID" value="TDD96436.1"/>
    <property type="molecule type" value="Genomic_DNA"/>
</dbReference>
<dbReference type="RefSeq" id="WP_131889187.1">
    <property type="nucleotide sequence ID" value="NZ_SMKU01000006.1"/>
</dbReference>
<dbReference type="InterPro" id="IPR029058">
    <property type="entry name" value="AB_hydrolase_fold"/>
</dbReference>
<evidence type="ECO:0000313" key="3">
    <source>
        <dbReference type="Proteomes" id="UP000294513"/>
    </source>
</evidence>
<dbReference type="GO" id="GO:0004301">
    <property type="term" value="F:epoxide hydrolase activity"/>
    <property type="evidence" value="ECO:0007669"/>
    <property type="project" value="TreeGrafter"/>
</dbReference>
<dbReference type="Proteomes" id="UP000294513">
    <property type="component" value="Unassembled WGS sequence"/>
</dbReference>
<comment type="caution">
    <text evidence="2">The sequence shown here is derived from an EMBL/GenBank/DDBJ whole genome shotgun (WGS) entry which is preliminary data.</text>
</comment>
<dbReference type="PANTHER" id="PTHR42977">
    <property type="entry name" value="HYDROLASE-RELATED"/>
    <property type="match status" value="1"/>
</dbReference>
<dbReference type="InterPro" id="IPR051340">
    <property type="entry name" value="Haloalkane_dehalogenase"/>
</dbReference>
<reference evidence="2 3" key="1">
    <citation type="submission" date="2019-03" db="EMBL/GenBank/DDBJ databases">
        <title>Draft genome sequences of novel Actinobacteria.</title>
        <authorList>
            <person name="Sahin N."/>
            <person name="Ay H."/>
            <person name="Saygin H."/>
        </authorList>
    </citation>
    <scope>NUCLEOTIDE SEQUENCE [LARGE SCALE GENOMIC DNA]</scope>
    <source>
        <strain evidence="2 3">H3C3</strain>
    </source>
</reference>
<organism evidence="2 3">
    <name type="scientific">Actinomadura rubrisoli</name>
    <dbReference type="NCBI Taxonomy" id="2530368"/>
    <lineage>
        <taxon>Bacteria</taxon>
        <taxon>Bacillati</taxon>
        <taxon>Actinomycetota</taxon>
        <taxon>Actinomycetes</taxon>
        <taxon>Streptosporangiales</taxon>
        <taxon>Thermomonosporaceae</taxon>
        <taxon>Actinomadura</taxon>
    </lineage>
</organism>
<name>A0A4R5CCB8_9ACTN</name>
<gene>
    <name evidence="2" type="ORF">E1298_03070</name>
</gene>
<dbReference type="AlphaFoldDB" id="A0A4R5CCB8"/>
<dbReference type="Gene3D" id="3.40.50.1820">
    <property type="entry name" value="alpha/beta hydrolase"/>
    <property type="match status" value="1"/>
</dbReference>
<dbReference type="PRINTS" id="PR00111">
    <property type="entry name" value="ABHYDROLASE"/>
</dbReference>
<dbReference type="Pfam" id="PF00561">
    <property type="entry name" value="Abhydrolase_1"/>
    <property type="match status" value="1"/>
</dbReference>
<dbReference type="SUPFAM" id="SSF53474">
    <property type="entry name" value="alpha/beta-Hydrolases"/>
    <property type="match status" value="1"/>
</dbReference>
<evidence type="ECO:0000259" key="1">
    <source>
        <dbReference type="Pfam" id="PF00561"/>
    </source>
</evidence>
<keyword evidence="2" id="KW-0378">Hydrolase</keyword>
<proteinExistence type="predicted"/>
<dbReference type="PANTHER" id="PTHR42977:SF1">
    <property type="entry name" value="BLR6576 PROTEIN"/>
    <property type="match status" value="1"/>
</dbReference>
<evidence type="ECO:0000313" key="2">
    <source>
        <dbReference type="EMBL" id="TDD96436.1"/>
    </source>
</evidence>
<keyword evidence="3" id="KW-1185">Reference proteome</keyword>
<accession>A0A4R5CCB8</accession>